<dbReference type="PROSITE" id="PS50026">
    <property type="entry name" value="EGF_3"/>
    <property type="match status" value="1"/>
</dbReference>
<dbReference type="InterPro" id="IPR018097">
    <property type="entry name" value="EGF_Ca-bd_CS"/>
</dbReference>
<evidence type="ECO:0000313" key="5">
    <source>
        <dbReference type="Proteomes" id="UP000007875"/>
    </source>
</evidence>
<dbReference type="CDD" id="cd00054">
    <property type="entry name" value="EGF_CA"/>
    <property type="match status" value="1"/>
</dbReference>
<proteinExistence type="predicted"/>
<organism evidence="4 5">
    <name type="scientific">Ciona savignyi</name>
    <name type="common">Pacific transparent sea squirt</name>
    <dbReference type="NCBI Taxonomy" id="51511"/>
    <lineage>
        <taxon>Eukaryota</taxon>
        <taxon>Metazoa</taxon>
        <taxon>Chordata</taxon>
        <taxon>Tunicata</taxon>
        <taxon>Ascidiacea</taxon>
        <taxon>Phlebobranchia</taxon>
        <taxon>Cionidae</taxon>
        <taxon>Ciona</taxon>
    </lineage>
</organism>
<protein>
    <recommendedName>
        <fullName evidence="3">EGF-like domain-containing protein</fullName>
    </recommendedName>
</protein>
<reference evidence="4" key="3">
    <citation type="submission" date="2025-09" db="UniProtKB">
        <authorList>
            <consortium name="Ensembl"/>
        </authorList>
    </citation>
    <scope>IDENTIFICATION</scope>
</reference>
<keyword evidence="1" id="KW-1015">Disulfide bond</keyword>
<dbReference type="InterPro" id="IPR000152">
    <property type="entry name" value="EGF-type_Asp/Asn_hydroxyl_site"/>
</dbReference>
<evidence type="ECO:0000313" key="4">
    <source>
        <dbReference type="Ensembl" id="ENSCSAVP00000000677.1"/>
    </source>
</evidence>
<dbReference type="GO" id="GO:0005509">
    <property type="term" value="F:calcium ion binding"/>
    <property type="evidence" value="ECO:0007669"/>
    <property type="project" value="InterPro"/>
</dbReference>
<dbReference type="Proteomes" id="UP000007875">
    <property type="component" value="Unassembled WGS sequence"/>
</dbReference>
<keyword evidence="5" id="KW-1185">Reference proteome</keyword>
<dbReference type="HOGENOM" id="CLU_1964471_0_0_1"/>
<reference evidence="5" key="1">
    <citation type="submission" date="2003-08" db="EMBL/GenBank/DDBJ databases">
        <authorList>
            <person name="Birren B."/>
            <person name="Nusbaum C."/>
            <person name="Abebe A."/>
            <person name="Abouelleil A."/>
            <person name="Adekoya E."/>
            <person name="Ait-zahra M."/>
            <person name="Allen N."/>
            <person name="Allen T."/>
            <person name="An P."/>
            <person name="Anderson M."/>
            <person name="Anderson S."/>
            <person name="Arachchi H."/>
            <person name="Armbruster J."/>
            <person name="Bachantsang P."/>
            <person name="Baldwin J."/>
            <person name="Barry A."/>
            <person name="Bayul T."/>
            <person name="Blitshsteyn B."/>
            <person name="Bloom T."/>
            <person name="Blye J."/>
            <person name="Boguslavskiy L."/>
            <person name="Borowsky M."/>
            <person name="Boukhgalter B."/>
            <person name="Brunache A."/>
            <person name="Butler J."/>
            <person name="Calixte N."/>
            <person name="Calvo S."/>
            <person name="Camarata J."/>
            <person name="Campo K."/>
            <person name="Chang J."/>
            <person name="Cheshatsang Y."/>
            <person name="Citroen M."/>
            <person name="Collymore A."/>
            <person name="Considine T."/>
            <person name="Cook A."/>
            <person name="Cooke P."/>
            <person name="Corum B."/>
            <person name="Cuomo C."/>
            <person name="David R."/>
            <person name="Dawoe T."/>
            <person name="Degray S."/>
            <person name="Dodge S."/>
            <person name="Dooley K."/>
            <person name="Dorje P."/>
            <person name="Dorjee K."/>
            <person name="Dorris L."/>
            <person name="Duffey N."/>
            <person name="Dupes A."/>
            <person name="Elkins T."/>
            <person name="Engels R."/>
            <person name="Erickson J."/>
            <person name="Farina A."/>
            <person name="Faro S."/>
            <person name="Ferreira P."/>
            <person name="Fischer H."/>
            <person name="Fitzgerald M."/>
            <person name="Foley K."/>
            <person name="Gage D."/>
            <person name="Galagan J."/>
            <person name="Gearin G."/>
            <person name="Gnerre S."/>
            <person name="Gnirke A."/>
            <person name="Goyette A."/>
            <person name="Graham J."/>
            <person name="Grandbois E."/>
            <person name="Gyaltsen K."/>
            <person name="Hafez N."/>
            <person name="Hagopian D."/>
            <person name="Hagos B."/>
            <person name="Hall J."/>
            <person name="Hatcher B."/>
            <person name="Heller A."/>
            <person name="Higgins H."/>
            <person name="Honan T."/>
            <person name="Horn A."/>
            <person name="Houde N."/>
            <person name="Hughes L."/>
            <person name="Hulme W."/>
            <person name="Husby E."/>
            <person name="Iliev I."/>
            <person name="Jaffe D."/>
            <person name="Jones C."/>
            <person name="Kamal M."/>
            <person name="Kamat A."/>
            <person name="Kamvysselis M."/>
            <person name="Karlsson E."/>
            <person name="Kells C."/>
            <person name="Kieu A."/>
            <person name="Kisner P."/>
            <person name="Kodira C."/>
            <person name="Kulbokas E."/>
            <person name="Labutti K."/>
            <person name="Lama D."/>
            <person name="Landers T."/>
            <person name="Leger J."/>
            <person name="Levine S."/>
            <person name="Lewis D."/>
            <person name="Lewis T."/>
            <person name="Lindblad-toh K."/>
            <person name="Liu X."/>
            <person name="Lokyitsang T."/>
            <person name="Lokyitsang Y."/>
            <person name="Lucien O."/>
            <person name="Lui A."/>
            <person name="Ma L.J."/>
            <person name="Mabbitt R."/>
            <person name="Macdonald J."/>
            <person name="Maclean C."/>
            <person name="Major J."/>
            <person name="Manning J."/>
            <person name="Marabella R."/>
            <person name="Maru K."/>
            <person name="Matthews C."/>
            <person name="Mauceli E."/>
            <person name="Mccarthy M."/>
            <person name="Mcdonough S."/>
            <person name="Mcghee T."/>
            <person name="Meldrim J."/>
            <person name="Meneus L."/>
            <person name="Mesirov J."/>
            <person name="Mihalev A."/>
            <person name="Mihova T."/>
            <person name="Mikkelsen T."/>
            <person name="Mlenga V."/>
            <person name="Moru K."/>
            <person name="Mozes J."/>
            <person name="Mulrain L."/>
            <person name="Munson G."/>
            <person name="Naylor J."/>
            <person name="Newes C."/>
            <person name="Nguyen C."/>
            <person name="Nguyen N."/>
            <person name="Nguyen T."/>
            <person name="Nicol R."/>
            <person name="Nielsen C."/>
            <person name="Nizzari M."/>
            <person name="Norbu C."/>
            <person name="Norbu N."/>
            <person name="O'donnell P."/>
            <person name="Okoawo O."/>
            <person name="O'leary S."/>
            <person name="Omotosho B."/>
            <person name="O'neill K."/>
            <person name="Osman S."/>
            <person name="Parker S."/>
            <person name="Perrin D."/>
            <person name="Phunkhang P."/>
            <person name="Piqani B."/>
            <person name="Purcell S."/>
            <person name="Rachupka T."/>
            <person name="Ramasamy U."/>
            <person name="Rameau R."/>
            <person name="Ray V."/>
            <person name="Raymond C."/>
            <person name="Retta R."/>
            <person name="Richardson S."/>
            <person name="Rise C."/>
            <person name="Rodriguez J."/>
            <person name="Rogers J."/>
            <person name="Rogov P."/>
            <person name="Rutman M."/>
            <person name="Schupbach R."/>
            <person name="Seaman C."/>
            <person name="Settipalli S."/>
            <person name="Sharpe T."/>
            <person name="Sheridan J."/>
            <person name="Sherpa N."/>
            <person name="Shi J."/>
            <person name="Smirnov S."/>
            <person name="Smith C."/>
            <person name="Sougnez C."/>
            <person name="Spencer B."/>
            <person name="Stalker J."/>
            <person name="Stange-thomann N."/>
            <person name="Stavropoulos S."/>
            <person name="Stetson K."/>
            <person name="Stone C."/>
            <person name="Stone S."/>
            <person name="Stubbs M."/>
            <person name="Talamas J."/>
            <person name="Tchuinga P."/>
            <person name="Tenzing P."/>
            <person name="Tesfaye S."/>
            <person name="Theodore J."/>
            <person name="Thoulutsang Y."/>
            <person name="Topham K."/>
            <person name="Towey S."/>
            <person name="Tsamla T."/>
            <person name="Tsomo N."/>
            <person name="Vallee D."/>
            <person name="Vassiliev H."/>
            <person name="Venkataraman V."/>
            <person name="Vinson J."/>
            <person name="Vo A."/>
            <person name="Wade C."/>
            <person name="Wang S."/>
            <person name="Wangchuk T."/>
            <person name="Wangdi T."/>
            <person name="Whittaker C."/>
            <person name="Wilkinson J."/>
            <person name="Wu Y."/>
            <person name="Wyman D."/>
            <person name="Yadav S."/>
            <person name="Yang S."/>
            <person name="Yang X."/>
            <person name="Yeager S."/>
            <person name="Yee E."/>
            <person name="Young G."/>
            <person name="Zainoun J."/>
            <person name="Zembeck L."/>
            <person name="Zimmer A."/>
            <person name="Zody M."/>
            <person name="Lander E."/>
        </authorList>
    </citation>
    <scope>NUCLEOTIDE SEQUENCE [LARGE SCALE GENOMIC DNA]</scope>
</reference>
<dbReference type="InParanoid" id="H2Y5S9"/>
<dbReference type="SMART" id="SM00179">
    <property type="entry name" value="EGF_CA"/>
    <property type="match status" value="1"/>
</dbReference>
<comment type="caution">
    <text evidence="2">Lacks conserved residue(s) required for the propagation of feature annotation.</text>
</comment>
<dbReference type="SUPFAM" id="SSF57196">
    <property type="entry name" value="EGF/Laminin"/>
    <property type="match status" value="1"/>
</dbReference>
<accession>H2Y5S9</accession>
<dbReference type="AlphaFoldDB" id="H2Y5S9"/>
<evidence type="ECO:0000259" key="3">
    <source>
        <dbReference type="PROSITE" id="PS50026"/>
    </source>
</evidence>
<keyword evidence="2" id="KW-0245">EGF-like domain</keyword>
<dbReference type="PROSITE" id="PS01187">
    <property type="entry name" value="EGF_CA"/>
    <property type="match status" value="1"/>
</dbReference>
<reference evidence="4" key="2">
    <citation type="submission" date="2025-08" db="UniProtKB">
        <authorList>
            <consortium name="Ensembl"/>
        </authorList>
    </citation>
    <scope>IDENTIFICATION</scope>
</reference>
<dbReference type="PROSITE" id="PS01186">
    <property type="entry name" value="EGF_2"/>
    <property type="match status" value="1"/>
</dbReference>
<dbReference type="PROSITE" id="PS00010">
    <property type="entry name" value="ASX_HYDROXYL"/>
    <property type="match status" value="1"/>
</dbReference>
<evidence type="ECO:0000256" key="1">
    <source>
        <dbReference type="ARBA" id="ARBA00023157"/>
    </source>
</evidence>
<sequence>ASASDPCTNINECTASPRICSIHSTCNDSDGSFLCTCGFGFRKLTATICEHQLCSNITCAPGLICSEDMQTGIGMCGCRGNQHLFNNTRCLPKFPFVQRTIKAFREEYNNLTSPVTLAFIAEFVRTEL</sequence>
<feature type="domain" description="EGF-like" evidence="3">
    <location>
        <begin position="9"/>
        <end position="50"/>
    </location>
</feature>
<dbReference type="GeneTree" id="ENSGT00940000172803"/>
<dbReference type="InterPro" id="IPR000742">
    <property type="entry name" value="EGF"/>
</dbReference>
<dbReference type="Ensembl" id="ENSCSAVT00000000684.1">
    <property type="protein sequence ID" value="ENSCSAVP00000000677.1"/>
    <property type="gene ID" value="ENSCSAVG00000000375.1"/>
</dbReference>
<evidence type="ECO:0000256" key="2">
    <source>
        <dbReference type="PROSITE-ProRule" id="PRU00076"/>
    </source>
</evidence>
<dbReference type="InterPro" id="IPR001881">
    <property type="entry name" value="EGF-like_Ca-bd_dom"/>
</dbReference>
<dbReference type="Gene3D" id="2.10.25.10">
    <property type="entry name" value="Laminin"/>
    <property type="match status" value="1"/>
</dbReference>
<name>H2Y5S9_CIOSA</name>